<dbReference type="Gene3D" id="3.40.462.20">
    <property type="match status" value="1"/>
</dbReference>
<evidence type="ECO:0000256" key="3">
    <source>
        <dbReference type="ARBA" id="ARBA00022630"/>
    </source>
</evidence>
<evidence type="ECO:0000256" key="1">
    <source>
        <dbReference type="ARBA" id="ARBA00001974"/>
    </source>
</evidence>
<feature type="chain" id="PRO_5042979387" description="FAD-binding PCMH-type domain-containing protein" evidence="7">
    <location>
        <begin position="20"/>
        <end position="455"/>
    </location>
</feature>
<dbReference type="EMBL" id="JAXUIC010000005">
    <property type="protein sequence ID" value="KAK4588864.1"/>
    <property type="molecule type" value="Genomic_DNA"/>
</dbReference>
<evidence type="ECO:0000313" key="10">
    <source>
        <dbReference type="Proteomes" id="UP001324115"/>
    </source>
</evidence>
<evidence type="ECO:0000256" key="4">
    <source>
        <dbReference type="ARBA" id="ARBA00022729"/>
    </source>
</evidence>
<dbReference type="InterPro" id="IPR012951">
    <property type="entry name" value="BBE"/>
</dbReference>
<dbReference type="InterPro" id="IPR006094">
    <property type="entry name" value="Oxid_FAD_bind_N"/>
</dbReference>
<evidence type="ECO:0000259" key="8">
    <source>
        <dbReference type="PROSITE" id="PS51387"/>
    </source>
</evidence>
<evidence type="ECO:0000256" key="7">
    <source>
        <dbReference type="SAM" id="SignalP"/>
    </source>
</evidence>
<reference evidence="9 10" key="1">
    <citation type="journal article" date="2023" name="G3 (Bethesda)">
        <title>A haplotype-resolved chromosome-scale genome for Quercus rubra L. provides insights into the genetics of adaptive traits for red oak species.</title>
        <authorList>
            <person name="Kapoor B."/>
            <person name="Jenkins J."/>
            <person name="Schmutz J."/>
            <person name="Zhebentyayeva T."/>
            <person name="Kuelheim C."/>
            <person name="Coggeshall M."/>
            <person name="Heim C."/>
            <person name="Lasky J.R."/>
            <person name="Leites L."/>
            <person name="Islam-Faridi N."/>
            <person name="Romero-Severson J."/>
            <person name="DeLeo V.L."/>
            <person name="Lucas S.M."/>
            <person name="Lazic D."/>
            <person name="Gailing O."/>
            <person name="Carlson J."/>
            <person name="Staton M."/>
        </authorList>
    </citation>
    <scope>NUCLEOTIDE SEQUENCE [LARGE SCALE GENOMIC DNA]</scope>
    <source>
        <strain evidence="9">Pseudo-F2</strain>
    </source>
</reference>
<accession>A0AAN7ITE8</accession>
<dbReference type="GO" id="GO:0016491">
    <property type="term" value="F:oxidoreductase activity"/>
    <property type="evidence" value="ECO:0007669"/>
    <property type="project" value="InterPro"/>
</dbReference>
<comment type="cofactor">
    <cofactor evidence="1">
        <name>FAD</name>
        <dbReference type="ChEBI" id="CHEBI:57692"/>
    </cofactor>
</comment>
<gene>
    <name evidence="9" type="ORF">RGQ29_019752</name>
</gene>
<dbReference type="Pfam" id="PF08031">
    <property type="entry name" value="BBE"/>
    <property type="match status" value="1"/>
</dbReference>
<keyword evidence="6" id="KW-0325">Glycoprotein</keyword>
<evidence type="ECO:0000256" key="6">
    <source>
        <dbReference type="ARBA" id="ARBA00023180"/>
    </source>
</evidence>
<dbReference type="AlphaFoldDB" id="A0AAN7ITE8"/>
<dbReference type="SUPFAM" id="SSF56176">
    <property type="entry name" value="FAD-binding/transporter-associated domain-like"/>
    <property type="match status" value="1"/>
</dbReference>
<dbReference type="Proteomes" id="UP001324115">
    <property type="component" value="Unassembled WGS sequence"/>
</dbReference>
<dbReference type="InterPro" id="IPR016167">
    <property type="entry name" value="FAD-bd_PCMH_sub1"/>
</dbReference>
<dbReference type="InterPro" id="IPR016166">
    <property type="entry name" value="FAD-bd_PCMH"/>
</dbReference>
<keyword evidence="4 7" id="KW-0732">Signal</keyword>
<evidence type="ECO:0000256" key="5">
    <source>
        <dbReference type="ARBA" id="ARBA00022827"/>
    </source>
</evidence>
<feature type="signal peptide" evidence="7">
    <location>
        <begin position="1"/>
        <end position="19"/>
    </location>
</feature>
<keyword evidence="3" id="KW-0285">Flavoprotein</keyword>
<evidence type="ECO:0000313" key="9">
    <source>
        <dbReference type="EMBL" id="KAK4588864.1"/>
    </source>
</evidence>
<proteinExistence type="inferred from homology"/>
<dbReference type="GO" id="GO:0071949">
    <property type="term" value="F:FAD binding"/>
    <property type="evidence" value="ECO:0007669"/>
    <property type="project" value="InterPro"/>
</dbReference>
<sequence length="455" mass="51762">MRYLTLVFVLLLSISWASSYPTHEIFMQCMATQFGPYTKSVEIIYASKSSLYSYLLQSSQQNPRWLNSTTPKPLLIITPFQESEIQAAILCSKSHDYEGLSYLCKTPFILVDLINLRSIEINLEDETGWVQSGATLGELYYSIAKKSEINGFPAGICPSVGVGGHFSGSGFGTLLRKYGLAEDNVLDTYLINVNGEIVDREAIRGGGGASFGIILSWKIKLVLVPPTVTAFTIHKTLEQGATKLVSKWQYIADKLHEDLFIRVIIQDVENGTQKIVQASFQSLFLAGLGLEAQDYIEMNWIQSLLYFNGYQNGDPLEVLLDRKTLYKSFFKAKSNFVKEPISYIGLEGIWDRFLKKDIKWEVNSIRESNKHVHWIRMLSKYMKPCVSKYPRAAYLYYRDLDLGTNKEGSMSYSEARLWGVNYFKGNFKRLAHVKSNVDPNNFFKNEQSIPLLPEY</sequence>
<evidence type="ECO:0000256" key="2">
    <source>
        <dbReference type="ARBA" id="ARBA00005466"/>
    </source>
</evidence>
<name>A0AAN7ITE8_QUERU</name>
<feature type="domain" description="FAD-binding PCMH-type" evidence="8">
    <location>
        <begin position="58"/>
        <end position="224"/>
    </location>
</feature>
<comment type="caution">
    <text evidence="9">The sequence shown here is derived from an EMBL/GenBank/DDBJ whole genome shotgun (WGS) entry which is preliminary data.</text>
</comment>
<organism evidence="9 10">
    <name type="scientific">Quercus rubra</name>
    <name type="common">Northern red oak</name>
    <name type="synonym">Quercus borealis</name>
    <dbReference type="NCBI Taxonomy" id="3512"/>
    <lineage>
        <taxon>Eukaryota</taxon>
        <taxon>Viridiplantae</taxon>
        <taxon>Streptophyta</taxon>
        <taxon>Embryophyta</taxon>
        <taxon>Tracheophyta</taxon>
        <taxon>Spermatophyta</taxon>
        <taxon>Magnoliopsida</taxon>
        <taxon>eudicotyledons</taxon>
        <taxon>Gunneridae</taxon>
        <taxon>Pentapetalae</taxon>
        <taxon>rosids</taxon>
        <taxon>fabids</taxon>
        <taxon>Fagales</taxon>
        <taxon>Fagaceae</taxon>
        <taxon>Quercus</taxon>
    </lineage>
</organism>
<dbReference type="PANTHER" id="PTHR32448">
    <property type="entry name" value="OS08G0158400 PROTEIN"/>
    <property type="match status" value="1"/>
</dbReference>
<comment type="similarity">
    <text evidence="2">Belongs to the oxygen-dependent FAD-linked oxidoreductase family.</text>
</comment>
<dbReference type="InterPro" id="IPR036318">
    <property type="entry name" value="FAD-bd_PCMH-like_sf"/>
</dbReference>
<keyword evidence="10" id="KW-1185">Reference proteome</keyword>
<dbReference type="Gene3D" id="3.30.43.10">
    <property type="entry name" value="Uridine Diphospho-n-acetylenolpyruvylglucosamine Reductase, domain 2"/>
    <property type="match status" value="1"/>
</dbReference>
<dbReference type="PROSITE" id="PS51387">
    <property type="entry name" value="FAD_PCMH"/>
    <property type="match status" value="1"/>
</dbReference>
<keyword evidence="5" id="KW-0274">FAD</keyword>
<dbReference type="Gene3D" id="3.30.465.10">
    <property type="match status" value="2"/>
</dbReference>
<dbReference type="Pfam" id="PF01565">
    <property type="entry name" value="FAD_binding_4"/>
    <property type="match status" value="1"/>
</dbReference>
<dbReference type="InterPro" id="IPR016169">
    <property type="entry name" value="FAD-bd_PCMH_sub2"/>
</dbReference>
<protein>
    <recommendedName>
        <fullName evidence="8">FAD-binding PCMH-type domain-containing protein</fullName>
    </recommendedName>
</protein>